<sequence>MLPCGFRAQSAQRLQRVPQPGCGSDTCRSRGQEPWRTHGVSVCSAAIMDSMDAGRGLNHRRLLLTVLEAGPPRSRTEQQRDRGHTASRGGCHLTPGLQPCACCPDSQTHLPQETGSEPCCWGHQTKARRLCSHARPVWGAVQRAPSGLPGGKGSPWCLWPRAAPAAPGAAPLFPTCDPSRPLAGGSPSGACCCRASLASVQPPGPPCAGPGTEQLPSRQDLPGCRSRLRGAAVSSAPGAGAAPGARAWPAFYFSYCLQVVTQLNHSANQGPITTHREERLKLGCSQDLVRHSRPPDAESVPLGRGRVGKIGERP</sequence>
<evidence type="ECO:0000313" key="2">
    <source>
        <dbReference type="Proteomes" id="UP000248483"/>
    </source>
</evidence>
<dbReference type="GeneID" id="111168842"/>
<feature type="region of interest" description="Disordered" evidence="1">
    <location>
        <begin position="287"/>
        <end position="314"/>
    </location>
</feature>
<dbReference type="RefSeq" id="XP_022418294.1">
    <property type="nucleotide sequence ID" value="XM_022562586.2"/>
</dbReference>
<keyword evidence="2" id="KW-1185">Reference proteome</keyword>
<dbReference type="InParanoid" id="A0A2Y9M7Z6"/>
<gene>
    <name evidence="3" type="primary">LOC111168842</name>
</gene>
<evidence type="ECO:0000256" key="1">
    <source>
        <dbReference type="SAM" id="MobiDB-lite"/>
    </source>
</evidence>
<reference evidence="3" key="1">
    <citation type="submission" date="2025-08" db="UniProtKB">
        <authorList>
            <consortium name="RefSeq"/>
        </authorList>
    </citation>
    <scope>IDENTIFICATION</scope>
    <source>
        <tissue evidence="3">Blood</tissue>
    </source>
</reference>
<evidence type="ECO:0000313" key="3">
    <source>
        <dbReference type="RefSeq" id="XP_022418294.1"/>
    </source>
</evidence>
<dbReference type="Proteomes" id="UP000248483">
    <property type="component" value="Unplaced"/>
</dbReference>
<feature type="compositionally biased region" description="Basic and acidic residues" evidence="1">
    <location>
        <begin position="74"/>
        <end position="84"/>
    </location>
</feature>
<dbReference type="KEGG" id="dle:111168842"/>
<feature type="region of interest" description="Disordered" evidence="1">
    <location>
        <begin position="69"/>
        <end position="88"/>
    </location>
</feature>
<organism evidence="2 3">
    <name type="scientific">Delphinapterus leucas</name>
    <name type="common">Beluga whale</name>
    <dbReference type="NCBI Taxonomy" id="9749"/>
    <lineage>
        <taxon>Eukaryota</taxon>
        <taxon>Metazoa</taxon>
        <taxon>Chordata</taxon>
        <taxon>Craniata</taxon>
        <taxon>Vertebrata</taxon>
        <taxon>Euteleostomi</taxon>
        <taxon>Mammalia</taxon>
        <taxon>Eutheria</taxon>
        <taxon>Laurasiatheria</taxon>
        <taxon>Artiodactyla</taxon>
        <taxon>Whippomorpha</taxon>
        <taxon>Cetacea</taxon>
        <taxon>Odontoceti</taxon>
        <taxon>Monodontidae</taxon>
        <taxon>Delphinapterus</taxon>
    </lineage>
</organism>
<proteinExistence type="predicted"/>
<feature type="region of interest" description="Disordered" evidence="1">
    <location>
        <begin position="203"/>
        <end position="222"/>
    </location>
</feature>
<dbReference type="AlphaFoldDB" id="A0A2Y9M7Z6"/>
<protein>
    <submittedName>
        <fullName evidence="3">Uncharacterized protein LOC111168842</fullName>
    </submittedName>
</protein>
<accession>A0A2Y9M7Z6</accession>
<name>A0A2Y9M7Z6_DELLE</name>